<evidence type="ECO:0000259" key="1">
    <source>
        <dbReference type="PROSITE" id="PS50043"/>
    </source>
</evidence>
<evidence type="ECO:0000313" key="2">
    <source>
        <dbReference type="EMBL" id="MBC6449790.1"/>
    </source>
</evidence>
<dbReference type="PRINTS" id="PR00038">
    <property type="entry name" value="HTHLUXR"/>
</dbReference>
<dbReference type="InterPro" id="IPR058852">
    <property type="entry name" value="HTH_77"/>
</dbReference>
<dbReference type="Gene3D" id="1.10.10.10">
    <property type="entry name" value="Winged helix-like DNA-binding domain superfamily/Winged helix DNA-binding domain"/>
    <property type="match status" value="1"/>
</dbReference>
<reference evidence="2 3" key="1">
    <citation type="submission" date="2020-06" db="EMBL/GenBank/DDBJ databases">
        <title>Actinokineospora xiongansis sp. nov., isolated from soil of Baiyangdian.</title>
        <authorList>
            <person name="Zhang X."/>
        </authorList>
    </citation>
    <scope>NUCLEOTIDE SEQUENCE [LARGE SCALE GENOMIC DNA]</scope>
    <source>
        <strain evidence="2 3">HBU206404</strain>
    </source>
</reference>
<dbReference type="RefSeq" id="WP_187222824.1">
    <property type="nucleotide sequence ID" value="NZ_JABVED010000012.1"/>
</dbReference>
<keyword evidence="3" id="KW-1185">Reference proteome</keyword>
<dbReference type="Proteomes" id="UP000734823">
    <property type="component" value="Unassembled WGS sequence"/>
</dbReference>
<dbReference type="InterPro" id="IPR036388">
    <property type="entry name" value="WH-like_DNA-bd_sf"/>
</dbReference>
<dbReference type="PRINTS" id="PR00364">
    <property type="entry name" value="DISEASERSIST"/>
</dbReference>
<sequence length="765" mass="82806">MDSESADPSPAELTSYVGRRQESADLLRRLSTCRMVTVTGPGGVGKTRLATRIMREKAGHQVFVGLAELDDPGLLPNLVAARLGLGDAGGRPVMDTVLDNLRDSETLLVLDNCEHLVDRCAEFVTRVLVECPGVTVLATSRQNLGVPGEQAFPLAPLPLPPDAADLSDDALTSYDGVRLFVERATSAWPDFALTPANSADVVRLCKQLDGLPLAIELAAARVRSLSPGQIADRLIGGLALLDTGSRGAPKRQSTLRAAIDWSYDLCSPAERALWARASVFVGSFDLEAAEHVCVGGADPAIEPDTVLGLVDGLVDKSVLVRADRDGGGRYRLLETLRQYGQERLDAVGDRHRTQRRHRDWFARRIESAGQAWTSPAQVDWTKRLRGDQANLRAALEWSVREPGEAAAAVWMVVDATEYWTVCGYNIEARTWLDRAMAAMPADHPDRPRALTGSALFALLHSDPARALDRLAEADRLAAALPTGPARETATAHVAHVRSLAGLMTFDPATPELAATAAAAFRAQVDVRRELHPLFVLAIATAYSTPDVADARAVLDRMTKLTEACEEFYYRSMCNHAIAFVEVEFGDVDLAAKAAHEALVCTEPLHNQVGAAYVTENLAWIADRQGDHVRAATLFGVAARLWHANGATAEVAVPLPHRRHLRSTVAALGQARFDRAFAAGRAKSEAQGRAYALNVDTVPAADEDNPLSPREVEIAGLVANGMTNRAISLKLFIAPRTVDTHVRNILTKLDFNNRAQIASWFTARRP</sequence>
<dbReference type="PROSITE" id="PS50043">
    <property type="entry name" value="HTH_LUXR_2"/>
    <property type="match status" value="1"/>
</dbReference>
<dbReference type="Gene3D" id="3.40.50.300">
    <property type="entry name" value="P-loop containing nucleotide triphosphate hydrolases"/>
    <property type="match status" value="1"/>
</dbReference>
<gene>
    <name evidence="2" type="ORF">GPZ80_21765</name>
</gene>
<dbReference type="InterPro" id="IPR027417">
    <property type="entry name" value="P-loop_NTPase"/>
</dbReference>
<organism evidence="2 3">
    <name type="scientific">Actinokineospora xionganensis</name>
    <dbReference type="NCBI Taxonomy" id="2684470"/>
    <lineage>
        <taxon>Bacteria</taxon>
        <taxon>Bacillati</taxon>
        <taxon>Actinomycetota</taxon>
        <taxon>Actinomycetes</taxon>
        <taxon>Pseudonocardiales</taxon>
        <taxon>Pseudonocardiaceae</taxon>
        <taxon>Actinokineospora</taxon>
    </lineage>
</organism>
<dbReference type="Pfam" id="PF25872">
    <property type="entry name" value="HTH_77"/>
    <property type="match status" value="1"/>
</dbReference>
<comment type="caution">
    <text evidence="2">The sequence shown here is derived from an EMBL/GenBank/DDBJ whole genome shotgun (WGS) entry which is preliminary data.</text>
</comment>
<dbReference type="PROSITE" id="PS00622">
    <property type="entry name" value="HTH_LUXR_1"/>
    <property type="match status" value="1"/>
</dbReference>
<dbReference type="Pfam" id="PF13401">
    <property type="entry name" value="AAA_22"/>
    <property type="match status" value="1"/>
</dbReference>
<dbReference type="SUPFAM" id="SSF52540">
    <property type="entry name" value="P-loop containing nucleoside triphosphate hydrolases"/>
    <property type="match status" value="1"/>
</dbReference>
<dbReference type="InterPro" id="IPR016032">
    <property type="entry name" value="Sig_transdc_resp-reg_C-effctor"/>
</dbReference>
<accession>A0ABR7LAS8</accession>
<evidence type="ECO:0000313" key="3">
    <source>
        <dbReference type="Proteomes" id="UP000734823"/>
    </source>
</evidence>
<dbReference type="SMART" id="SM00421">
    <property type="entry name" value="HTH_LUXR"/>
    <property type="match status" value="1"/>
</dbReference>
<dbReference type="EMBL" id="JABVED010000012">
    <property type="protein sequence ID" value="MBC6449790.1"/>
    <property type="molecule type" value="Genomic_DNA"/>
</dbReference>
<dbReference type="InterPro" id="IPR000792">
    <property type="entry name" value="Tscrpt_reg_LuxR_C"/>
</dbReference>
<dbReference type="PANTHER" id="PTHR47691:SF3">
    <property type="entry name" value="HTH-TYPE TRANSCRIPTIONAL REGULATOR RV0890C-RELATED"/>
    <property type="match status" value="1"/>
</dbReference>
<dbReference type="SUPFAM" id="SSF46894">
    <property type="entry name" value="C-terminal effector domain of the bipartite response regulators"/>
    <property type="match status" value="1"/>
</dbReference>
<dbReference type="InterPro" id="IPR049945">
    <property type="entry name" value="AAA_22"/>
</dbReference>
<dbReference type="PANTHER" id="PTHR47691">
    <property type="entry name" value="REGULATOR-RELATED"/>
    <property type="match status" value="1"/>
</dbReference>
<feature type="domain" description="HTH luxR-type" evidence="1">
    <location>
        <begin position="699"/>
        <end position="764"/>
    </location>
</feature>
<proteinExistence type="predicted"/>
<protein>
    <submittedName>
        <fullName evidence="2">LuxR family transcriptional regulator</fullName>
    </submittedName>
</protein>
<dbReference type="CDD" id="cd06170">
    <property type="entry name" value="LuxR_C_like"/>
    <property type="match status" value="1"/>
</dbReference>
<dbReference type="Pfam" id="PF00196">
    <property type="entry name" value="GerE"/>
    <property type="match status" value="1"/>
</dbReference>
<name>A0ABR7LAS8_9PSEU</name>